<organism evidence="3 4">
    <name type="scientific">Purpureocillium lavendulum</name>
    <dbReference type="NCBI Taxonomy" id="1247861"/>
    <lineage>
        <taxon>Eukaryota</taxon>
        <taxon>Fungi</taxon>
        <taxon>Dikarya</taxon>
        <taxon>Ascomycota</taxon>
        <taxon>Pezizomycotina</taxon>
        <taxon>Sordariomycetes</taxon>
        <taxon>Hypocreomycetidae</taxon>
        <taxon>Hypocreales</taxon>
        <taxon>Ophiocordycipitaceae</taxon>
        <taxon>Purpureocillium</taxon>
    </lineage>
</organism>
<dbReference type="GO" id="GO:0005737">
    <property type="term" value="C:cytoplasm"/>
    <property type="evidence" value="ECO:0007669"/>
    <property type="project" value="TreeGrafter"/>
</dbReference>
<protein>
    <submittedName>
        <fullName evidence="3">Emp24/gp25L/p24 family protein</fullName>
    </submittedName>
</protein>
<dbReference type="Gene3D" id="3.40.50.720">
    <property type="entry name" value="NAD(P)-binding Rossmann-like Domain"/>
    <property type="match status" value="1"/>
</dbReference>
<keyword evidence="4" id="KW-1185">Reference proteome</keyword>
<reference evidence="3" key="1">
    <citation type="submission" date="2023-01" db="EMBL/GenBank/DDBJ databases">
        <title>The growth and conidiation of Purpureocillium lavendulum are regulated by nitrogen source and histone H3K14 acetylation.</title>
        <authorList>
            <person name="Tang P."/>
            <person name="Han J."/>
            <person name="Zhang C."/>
            <person name="Tang P."/>
            <person name="Qi F."/>
            <person name="Zhang K."/>
            <person name="Liang L."/>
        </authorList>
    </citation>
    <scope>NUCLEOTIDE SEQUENCE</scope>
    <source>
        <strain evidence="3">YMF1.00683</strain>
    </source>
</reference>
<gene>
    <name evidence="3" type="ORF">O9K51_00662</name>
</gene>
<comment type="caution">
    <text evidence="3">The sequence shown here is derived from an EMBL/GenBank/DDBJ whole genome shotgun (WGS) entry which is preliminary data.</text>
</comment>
<evidence type="ECO:0000256" key="2">
    <source>
        <dbReference type="RuleBase" id="RU000363"/>
    </source>
</evidence>
<dbReference type="GO" id="GO:0016491">
    <property type="term" value="F:oxidoreductase activity"/>
    <property type="evidence" value="ECO:0007669"/>
    <property type="project" value="TreeGrafter"/>
</dbReference>
<dbReference type="PRINTS" id="PR00081">
    <property type="entry name" value="GDHRDH"/>
</dbReference>
<proteinExistence type="inferred from homology"/>
<dbReference type="Pfam" id="PF00106">
    <property type="entry name" value="adh_short"/>
    <property type="match status" value="1"/>
</dbReference>
<accession>A0AB34G395</accession>
<name>A0AB34G395_9HYPO</name>
<dbReference type="InterPro" id="IPR051468">
    <property type="entry name" value="Fungal_SecMetab_SDRs"/>
</dbReference>
<dbReference type="PRINTS" id="PR00080">
    <property type="entry name" value="SDRFAMILY"/>
</dbReference>
<evidence type="ECO:0000313" key="4">
    <source>
        <dbReference type="Proteomes" id="UP001163105"/>
    </source>
</evidence>
<dbReference type="CDD" id="cd05325">
    <property type="entry name" value="carb_red_sniffer_like_SDR_c"/>
    <property type="match status" value="1"/>
</dbReference>
<dbReference type="PANTHER" id="PTHR43544:SF36">
    <property type="entry name" value="CHAIN OXIDOREDUCTASE (CSGA), PUTATIVE (AFU_ORTHOLOGUE AFUA_4G00910)-RELATED"/>
    <property type="match status" value="1"/>
</dbReference>
<dbReference type="SUPFAM" id="SSF51735">
    <property type="entry name" value="NAD(P)-binding Rossmann-fold domains"/>
    <property type="match status" value="1"/>
</dbReference>
<dbReference type="PANTHER" id="PTHR43544">
    <property type="entry name" value="SHORT-CHAIN DEHYDROGENASE/REDUCTASE"/>
    <property type="match status" value="1"/>
</dbReference>
<comment type="similarity">
    <text evidence="1 2">Belongs to the short-chain dehydrogenases/reductases (SDR) family.</text>
</comment>
<dbReference type="AlphaFoldDB" id="A0AB34G395"/>
<sequence length="272" mass="28498">MVYDPHPFPGPHPHLRRQEDMASYFVTGASRGLGLGICTALAARPAADVSVVFAAVRTETDALKRLVAGSAGRVQAVSVDVTSESGVQDAAAKVEQSLGGKGLDVVVNSAGVMPYTADGIWNMKDLTPTLDTNVTSAHLVTAALLPLLRKGTMKKVVNLSSTLGSIGMAATFHLSPSPAYKISKAALNMLTVQYALSLADEGFTVITISPGWVKTDMGGSRADIDVETSVNATLDIVSRAKTADTGKFFNIHVPGYEDAPGINQYDGGQPPW</sequence>
<evidence type="ECO:0000256" key="1">
    <source>
        <dbReference type="ARBA" id="ARBA00006484"/>
    </source>
</evidence>
<dbReference type="InterPro" id="IPR002347">
    <property type="entry name" value="SDR_fam"/>
</dbReference>
<evidence type="ECO:0000313" key="3">
    <source>
        <dbReference type="EMBL" id="KAJ6445897.1"/>
    </source>
</evidence>
<dbReference type="EMBL" id="JAQHRD010000001">
    <property type="protein sequence ID" value="KAJ6445897.1"/>
    <property type="molecule type" value="Genomic_DNA"/>
</dbReference>
<dbReference type="InterPro" id="IPR036291">
    <property type="entry name" value="NAD(P)-bd_dom_sf"/>
</dbReference>
<dbReference type="Proteomes" id="UP001163105">
    <property type="component" value="Unassembled WGS sequence"/>
</dbReference>